<feature type="region of interest" description="Disordered" evidence="6">
    <location>
        <begin position="438"/>
        <end position="545"/>
    </location>
</feature>
<evidence type="ECO:0000259" key="7">
    <source>
        <dbReference type="PROSITE" id="PS50103"/>
    </source>
</evidence>
<sequence length="568" mass="63886">MIEPDRLLEQYQAYLDDNGGILVDSIPKLLELMNSVNGKLVPKCISLCIISSSIPDTQYKLCKAGAWDILLKWLQEALKEDNFSFLIELLNLYLKLPVRLEQLTQNVCPKLINSLTKRSVKSIAAEIVKKWKAVISTDSRRVVDHTELKRKKSETDVKSEPVAPDSLKDEKKRRRTVKVPPMTMRTAGVEEATDIQPKSRSEVLSKRNKMETESKPQELPIESFHQKITVTPTEPRKVNVNRFSVEEIRRKELSMERQLFKRSADDFTISTEKWHSPLPLERVFLVEPGCKSEERQTQTERERYVLQAIYFTRESIPPTPEEPDVEVVEHTTPVDIPLEDLTLLEPVVEGAQFAPEKLLVVQDTMGNAQLWDVLEENYPDIKLQELSAERIRDLLEPLRDQLVARGIFQIPTADVYAAPNTHPSPPLRPPMRFSCPPAVPPNYHGPPPAPPPPPPTLVPVSHPDFRSSHPTSRPGPPMHNGYRGNSMPPAGHGPPHFLPQGPPPPFARGPGPMRGPPPPPPSQGPPPGHRPAPYIRGTGRGRGTQPCKFFQLGHCRNGPACTFLHSNR</sequence>
<evidence type="ECO:0000256" key="6">
    <source>
        <dbReference type="SAM" id="MobiDB-lite"/>
    </source>
</evidence>
<keyword evidence="10" id="KW-1185">Reference proteome</keyword>
<keyword evidence="3 5" id="KW-0862">Zinc</keyword>
<feature type="compositionally biased region" description="Pro residues" evidence="6">
    <location>
        <begin position="496"/>
        <end position="530"/>
    </location>
</feature>
<feature type="compositionally biased region" description="Basic and acidic residues" evidence="6">
    <location>
        <begin position="149"/>
        <end position="159"/>
    </location>
</feature>
<dbReference type="PANTHER" id="PTHR46557">
    <property type="entry name" value="SERINE/THREONINE-PROTEIN PHOSPHATASE 1 REGULATORY SUBUNIT 10-RELATED"/>
    <property type="match status" value="1"/>
</dbReference>
<comment type="subcellular location">
    <subcellularLocation>
        <location evidence="4">Nucleus</location>
    </subcellularLocation>
</comment>
<evidence type="ECO:0000313" key="9">
    <source>
        <dbReference type="EMBL" id="VDP65429.1"/>
    </source>
</evidence>
<reference evidence="11" key="1">
    <citation type="submission" date="2016-06" db="UniProtKB">
        <authorList>
            <consortium name="WormBaseParasite"/>
        </authorList>
    </citation>
    <scope>IDENTIFICATION</scope>
</reference>
<dbReference type="SUPFAM" id="SSF47676">
    <property type="entry name" value="Conserved domain common to transcription factors TFIIS, elongin A, CRSP70"/>
    <property type="match status" value="1"/>
</dbReference>
<organism evidence="11">
    <name type="scientific">Echinostoma caproni</name>
    <dbReference type="NCBI Taxonomy" id="27848"/>
    <lineage>
        <taxon>Eukaryota</taxon>
        <taxon>Metazoa</taxon>
        <taxon>Spiralia</taxon>
        <taxon>Lophotrochozoa</taxon>
        <taxon>Platyhelminthes</taxon>
        <taxon>Trematoda</taxon>
        <taxon>Digenea</taxon>
        <taxon>Plagiorchiida</taxon>
        <taxon>Echinostomata</taxon>
        <taxon>Echinostomatoidea</taxon>
        <taxon>Echinostomatidae</taxon>
        <taxon>Echinostoma</taxon>
    </lineage>
</organism>
<dbReference type="InterPro" id="IPR035441">
    <property type="entry name" value="TFIIS/LEDGF_dom_sf"/>
</dbReference>
<accession>A0A183A571</accession>
<feature type="zinc finger region" description="C3H1-type" evidence="5">
    <location>
        <begin position="541"/>
        <end position="568"/>
    </location>
</feature>
<dbReference type="GO" id="GO:0000785">
    <property type="term" value="C:chromatin"/>
    <property type="evidence" value="ECO:0007669"/>
    <property type="project" value="TreeGrafter"/>
</dbReference>
<name>A0A183A571_9TREM</name>
<dbReference type="PROSITE" id="PS51319">
    <property type="entry name" value="TFIIS_N"/>
    <property type="match status" value="1"/>
</dbReference>
<dbReference type="PROSITE" id="PS50103">
    <property type="entry name" value="ZF_C3H1"/>
    <property type="match status" value="1"/>
</dbReference>
<feature type="region of interest" description="Disordered" evidence="6">
    <location>
        <begin position="149"/>
        <end position="175"/>
    </location>
</feature>
<keyword evidence="4" id="KW-0539">Nucleus</keyword>
<dbReference type="Gene3D" id="1.20.930.10">
    <property type="entry name" value="Conserved domain common to transcription factors TFIIS, elongin A, CRSP70"/>
    <property type="match status" value="1"/>
</dbReference>
<feature type="compositionally biased region" description="Basic and acidic residues" evidence="6">
    <location>
        <begin position="197"/>
        <end position="216"/>
    </location>
</feature>
<dbReference type="GO" id="GO:0008157">
    <property type="term" value="F:protein phosphatase 1 binding"/>
    <property type="evidence" value="ECO:0007669"/>
    <property type="project" value="TreeGrafter"/>
</dbReference>
<evidence type="ECO:0000259" key="8">
    <source>
        <dbReference type="PROSITE" id="PS51319"/>
    </source>
</evidence>
<reference evidence="9 10" key="2">
    <citation type="submission" date="2018-11" db="EMBL/GenBank/DDBJ databases">
        <authorList>
            <consortium name="Pathogen Informatics"/>
        </authorList>
    </citation>
    <scope>NUCLEOTIDE SEQUENCE [LARGE SCALE GENOMIC DNA]</scope>
    <source>
        <strain evidence="9 10">Egypt</strain>
    </source>
</reference>
<dbReference type="AlphaFoldDB" id="A0A183A571"/>
<dbReference type="EMBL" id="UZAN01039416">
    <property type="protein sequence ID" value="VDP65429.1"/>
    <property type="molecule type" value="Genomic_DNA"/>
</dbReference>
<dbReference type="OrthoDB" id="2138378at2759"/>
<feature type="domain" description="C3H1-type" evidence="7">
    <location>
        <begin position="541"/>
        <end position="568"/>
    </location>
</feature>
<dbReference type="InterPro" id="IPR036855">
    <property type="entry name" value="Znf_CCCH_sf"/>
</dbReference>
<dbReference type="InterPro" id="IPR000571">
    <property type="entry name" value="Znf_CCCH"/>
</dbReference>
<evidence type="ECO:0000256" key="3">
    <source>
        <dbReference type="ARBA" id="ARBA00022833"/>
    </source>
</evidence>
<dbReference type="Pfam" id="PF00642">
    <property type="entry name" value="zf-CCCH"/>
    <property type="match status" value="1"/>
</dbReference>
<feature type="compositionally biased region" description="Pro residues" evidence="6">
    <location>
        <begin position="438"/>
        <end position="457"/>
    </location>
</feature>
<evidence type="ECO:0000256" key="4">
    <source>
        <dbReference type="PROSITE-ProRule" id="PRU00649"/>
    </source>
</evidence>
<keyword evidence="1 5" id="KW-0479">Metal-binding</keyword>
<dbReference type="GO" id="GO:0008270">
    <property type="term" value="F:zinc ion binding"/>
    <property type="evidence" value="ECO:0007669"/>
    <property type="project" value="UniProtKB-KW"/>
</dbReference>
<protein>
    <submittedName>
        <fullName evidence="11">Serine/threonine-protein phosphatase 1 regulatory subunit 10</fullName>
    </submittedName>
</protein>
<evidence type="ECO:0000256" key="2">
    <source>
        <dbReference type="ARBA" id="ARBA00022771"/>
    </source>
</evidence>
<dbReference type="WBParaSite" id="ECPE_0000210601-mRNA-1">
    <property type="protein sequence ID" value="ECPE_0000210601-mRNA-1"/>
    <property type="gene ID" value="ECPE_0000210601"/>
</dbReference>
<gene>
    <name evidence="9" type="ORF">ECPE_LOCUS2106</name>
</gene>
<evidence type="ECO:0000256" key="1">
    <source>
        <dbReference type="ARBA" id="ARBA00022723"/>
    </source>
</evidence>
<evidence type="ECO:0000256" key="5">
    <source>
        <dbReference type="PROSITE-ProRule" id="PRU00723"/>
    </source>
</evidence>
<dbReference type="GO" id="GO:0072357">
    <property type="term" value="C:PTW/PP1 phosphatase complex"/>
    <property type="evidence" value="ECO:0007669"/>
    <property type="project" value="TreeGrafter"/>
</dbReference>
<dbReference type="Proteomes" id="UP000272942">
    <property type="component" value="Unassembled WGS sequence"/>
</dbReference>
<proteinExistence type="predicted"/>
<feature type="region of interest" description="Disordered" evidence="6">
    <location>
        <begin position="193"/>
        <end position="217"/>
    </location>
</feature>
<dbReference type="SMART" id="SM00356">
    <property type="entry name" value="ZnF_C3H1"/>
    <property type="match status" value="1"/>
</dbReference>
<feature type="domain" description="TFIIS N-terminal" evidence="8">
    <location>
        <begin position="68"/>
        <end position="138"/>
    </location>
</feature>
<evidence type="ECO:0000313" key="10">
    <source>
        <dbReference type="Proteomes" id="UP000272942"/>
    </source>
</evidence>
<dbReference type="GO" id="GO:0005634">
    <property type="term" value="C:nucleus"/>
    <property type="evidence" value="ECO:0007669"/>
    <property type="project" value="UniProtKB-SubCell"/>
</dbReference>
<dbReference type="InterPro" id="IPR017923">
    <property type="entry name" value="TFIIS_N"/>
</dbReference>
<dbReference type="PANTHER" id="PTHR46557:SF1">
    <property type="entry name" value="SERINE_THREONINE-PROTEIN PHOSPHATASE 1 REGULATORY SUBUNIT 10"/>
    <property type="match status" value="1"/>
</dbReference>
<dbReference type="SUPFAM" id="SSF90229">
    <property type="entry name" value="CCCH zinc finger"/>
    <property type="match status" value="1"/>
</dbReference>
<keyword evidence="2 5" id="KW-0863">Zinc-finger</keyword>
<evidence type="ECO:0000313" key="11">
    <source>
        <dbReference type="WBParaSite" id="ECPE_0000210601-mRNA-1"/>
    </source>
</evidence>